<keyword evidence="3" id="KW-1185">Reference proteome</keyword>
<feature type="region of interest" description="Disordered" evidence="1">
    <location>
        <begin position="31"/>
        <end position="60"/>
    </location>
</feature>
<dbReference type="EMBL" id="FUYE01000005">
    <property type="protein sequence ID" value="SKA92971.1"/>
    <property type="molecule type" value="Genomic_DNA"/>
</dbReference>
<name>A0A1T4XV93_9BACT</name>
<evidence type="ECO:0000313" key="3">
    <source>
        <dbReference type="Proteomes" id="UP000190774"/>
    </source>
</evidence>
<sequence>MTRSCFSERLTTNGQPINSLFKVLDDITNISSPPSKVPNPRPLHEIRAKYKRLQPEPTLN</sequence>
<dbReference type="AlphaFoldDB" id="A0A1T4XV93"/>
<proteinExistence type="predicted"/>
<accession>A0A1T4XV93</accession>
<protein>
    <submittedName>
        <fullName evidence="2">Uncharacterized protein</fullName>
    </submittedName>
</protein>
<reference evidence="3" key="1">
    <citation type="submission" date="2017-02" db="EMBL/GenBank/DDBJ databases">
        <authorList>
            <person name="Varghese N."/>
            <person name="Submissions S."/>
        </authorList>
    </citation>
    <scope>NUCLEOTIDE SEQUENCE [LARGE SCALE GENOMIC DNA]</scope>
    <source>
        <strain evidence="3">ATCC 700200</strain>
    </source>
</reference>
<evidence type="ECO:0000313" key="2">
    <source>
        <dbReference type="EMBL" id="SKA92971.1"/>
    </source>
</evidence>
<dbReference type="Proteomes" id="UP000190774">
    <property type="component" value="Unassembled WGS sequence"/>
</dbReference>
<evidence type="ECO:0000256" key="1">
    <source>
        <dbReference type="SAM" id="MobiDB-lite"/>
    </source>
</evidence>
<organism evidence="2 3">
    <name type="scientific">Prosthecobacter debontii</name>
    <dbReference type="NCBI Taxonomy" id="48467"/>
    <lineage>
        <taxon>Bacteria</taxon>
        <taxon>Pseudomonadati</taxon>
        <taxon>Verrucomicrobiota</taxon>
        <taxon>Verrucomicrobiia</taxon>
        <taxon>Verrucomicrobiales</taxon>
        <taxon>Verrucomicrobiaceae</taxon>
        <taxon>Prosthecobacter</taxon>
    </lineage>
</organism>
<gene>
    <name evidence="2" type="ORF">SAMN02745166_02016</name>
</gene>